<dbReference type="InterPro" id="IPR004547">
    <property type="entry name" value="Glucosamine6P_isomerase"/>
</dbReference>
<dbReference type="PANTHER" id="PTHR11280:SF5">
    <property type="entry name" value="GLUCOSAMINE-6-PHOSPHATE ISOMERASE"/>
    <property type="match status" value="1"/>
</dbReference>
<keyword evidence="3" id="KW-0021">Allosteric enzyme</keyword>
<evidence type="ECO:0000259" key="4">
    <source>
        <dbReference type="Pfam" id="PF01182"/>
    </source>
</evidence>
<dbReference type="InterPro" id="IPR006148">
    <property type="entry name" value="Glc/Gal-6P_isomerase"/>
</dbReference>
<evidence type="ECO:0000313" key="6">
    <source>
        <dbReference type="Proteomes" id="UP000703038"/>
    </source>
</evidence>
<gene>
    <name evidence="3" type="primary">nagB</name>
    <name evidence="5" type="ORF">JOE42_002383</name>
</gene>
<dbReference type="GO" id="GO:0004342">
    <property type="term" value="F:glucosamine-6-phosphate deaminase activity"/>
    <property type="evidence" value="ECO:0007669"/>
    <property type="project" value="UniProtKB-EC"/>
</dbReference>
<keyword evidence="6" id="KW-1185">Reference proteome</keyword>
<dbReference type="CDD" id="cd01399">
    <property type="entry name" value="GlcN6P_deaminase"/>
    <property type="match status" value="1"/>
</dbReference>
<feature type="domain" description="Glucosamine/galactosamine-6-phosphate isomerase" evidence="4">
    <location>
        <begin position="10"/>
        <end position="225"/>
    </location>
</feature>
<feature type="active site" description="Proton acceptor; for ring-opening step" evidence="3">
    <location>
        <position position="137"/>
    </location>
</feature>
<feature type="active site" description="For ring-opening step" evidence="3">
    <location>
        <position position="142"/>
    </location>
</feature>
<organism evidence="5 6">
    <name type="scientific">Rhodococcoides corynebacterioides</name>
    <dbReference type="NCBI Taxonomy" id="53972"/>
    <lineage>
        <taxon>Bacteria</taxon>
        <taxon>Bacillati</taxon>
        <taxon>Actinomycetota</taxon>
        <taxon>Actinomycetes</taxon>
        <taxon>Mycobacteriales</taxon>
        <taxon>Nocardiaceae</taxon>
        <taxon>Rhodococcoides</taxon>
    </lineage>
</organism>
<evidence type="ECO:0000313" key="5">
    <source>
        <dbReference type="EMBL" id="MBM7415650.1"/>
    </source>
</evidence>
<comment type="activity regulation">
    <text evidence="3">Allosterically activated by N-acetylglucosamine 6-phosphate (GlcNAc6P).</text>
</comment>
<feature type="active site" description="For ring-opening step" evidence="3">
    <location>
        <position position="135"/>
    </location>
</feature>
<comment type="similarity">
    <text evidence="3">Belongs to the glucosamine/galactosamine-6-phosphate isomerase family. NagB subfamily.</text>
</comment>
<feature type="site" description="Part of the allosteric site" evidence="3">
    <location>
        <position position="152"/>
    </location>
</feature>
<comment type="pathway">
    <text evidence="3">Amino-sugar metabolism; N-acetylneuraminate degradation; D-fructose 6-phosphate from N-acetylneuraminate: step 5/5.</text>
</comment>
<dbReference type="HAMAP" id="MF_01241">
    <property type="entry name" value="GlcN6P_deamin"/>
    <property type="match status" value="1"/>
</dbReference>
<evidence type="ECO:0000256" key="3">
    <source>
        <dbReference type="HAMAP-Rule" id="MF_01241"/>
    </source>
</evidence>
<comment type="caution">
    <text evidence="3">Lacks conserved residue(s) required for the propagation of feature annotation.</text>
</comment>
<reference evidence="5 6" key="1">
    <citation type="submission" date="2021-01" db="EMBL/GenBank/DDBJ databases">
        <title>Genomics of switchgrass bacterial isolates.</title>
        <authorList>
            <person name="Shade A."/>
        </authorList>
    </citation>
    <scope>NUCLEOTIDE SEQUENCE [LARGE SCALE GENOMIC DNA]</scope>
    <source>
        <strain evidence="5 6">PvP111</strain>
    </source>
</reference>
<dbReference type="InterPro" id="IPR037171">
    <property type="entry name" value="NagB/RpiA_transferase-like"/>
</dbReference>
<dbReference type="Pfam" id="PF01182">
    <property type="entry name" value="Glucosamine_iso"/>
    <property type="match status" value="1"/>
</dbReference>
<accession>A0ABS2KUM7</accession>
<feature type="site" description="Part of the allosteric site" evidence="3">
    <location>
        <position position="145"/>
    </location>
</feature>
<comment type="function">
    <text evidence="3">Catalyzes the reversible isomerization-deamination of glucosamine 6-phosphate (GlcN6P) to form fructose 6-phosphate (Fru6P) and ammonium ion.</text>
</comment>
<feature type="site" description="Part of the allosteric site" evidence="3">
    <location>
        <position position="154"/>
    </location>
</feature>
<dbReference type="SUPFAM" id="SSF100950">
    <property type="entry name" value="NagB/RpiA/CoA transferase-like"/>
    <property type="match status" value="1"/>
</dbReference>
<protein>
    <recommendedName>
        <fullName evidence="3">Glucosamine-6-phosphate deaminase</fullName>
        <ecNumber evidence="3">3.5.99.6</ecNumber>
    </recommendedName>
    <alternativeName>
        <fullName evidence="3">GlcN6P deaminase</fullName>
        <shortName evidence="3">GNPDA</shortName>
    </alternativeName>
    <alternativeName>
        <fullName evidence="3">Glucosamine-6-phosphate isomerase</fullName>
    </alternativeName>
</protein>
<dbReference type="Proteomes" id="UP000703038">
    <property type="component" value="Unassembled WGS sequence"/>
</dbReference>
<name>A0ABS2KUM7_9NOCA</name>
<dbReference type="PANTHER" id="PTHR11280">
    <property type="entry name" value="GLUCOSAMINE-6-PHOSPHATE ISOMERASE"/>
    <property type="match status" value="1"/>
</dbReference>
<dbReference type="Gene3D" id="3.40.50.1360">
    <property type="match status" value="1"/>
</dbReference>
<dbReference type="NCBIfam" id="TIGR00502">
    <property type="entry name" value="nagB"/>
    <property type="match status" value="1"/>
</dbReference>
<feature type="site" description="Part of the allosteric site" evidence="3">
    <location>
        <position position="155"/>
    </location>
</feature>
<keyword evidence="1 3" id="KW-0378">Hydrolase</keyword>
<feature type="active site" description="Proton acceptor; for enolization step" evidence="3">
    <location>
        <position position="66"/>
    </location>
</feature>
<evidence type="ECO:0000256" key="1">
    <source>
        <dbReference type="ARBA" id="ARBA00022801"/>
    </source>
</evidence>
<proteinExistence type="inferred from homology"/>
<dbReference type="PROSITE" id="PS01161">
    <property type="entry name" value="GLC_GALNAC_ISOMERASE"/>
    <property type="match status" value="1"/>
</dbReference>
<comment type="caution">
    <text evidence="5">The sequence shown here is derived from an EMBL/GenBank/DDBJ whole genome shotgun (WGS) entry which is preliminary data.</text>
</comment>
<dbReference type="EMBL" id="JAFBBK010000001">
    <property type="protein sequence ID" value="MBM7415650.1"/>
    <property type="molecule type" value="Genomic_DNA"/>
</dbReference>
<comment type="catalytic activity">
    <reaction evidence="3">
        <text>alpha-D-glucosamine 6-phosphate + H2O = beta-D-fructose 6-phosphate + NH4(+)</text>
        <dbReference type="Rhea" id="RHEA:12172"/>
        <dbReference type="ChEBI" id="CHEBI:15377"/>
        <dbReference type="ChEBI" id="CHEBI:28938"/>
        <dbReference type="ChEBI" id="CHEBI:57634"/>
        <dbReference type="ChEBI" id="CHEBI:75989"/>
        <dbReference type="EC" id="3.5.99.6"/>
    </reaction>
</comment>
<keyword evidence="2 3" id="KW-0119">Carbohydrate metabolism</keyword>
<dbReference type="NCBIfam" id="NF001684">
    <property type="entry name" value="PRK00443.1-4"/>
    <property type="match status" value="1"/>
</dbReference>
<dbReference type="EC" id="3.5.99.6" evidence="3"/>
<dbReference type="InterPro" id="IPR018321">
    <property type="entry name" value="Glucosamine6P_isomerase_CS"/>
</dbReference>
<sequence>MEIVIRDDAAAVHRTVADIVERRVRQGAAVLGVATGSTPLGTYRELGRRHREEALSFASCRAFLLDEYVGLPGNHPQSYRSVIATEFAAEIDIDPDAIDGPNGEAADIAAECARYDAAITASGGVDVQLLGIGSDGHIGFNEPGSSLVSRTRVKTLTRRTREDNARFFDSADEVPHHVMTQGLGTILEARHLVLVALGEGKAEALAASVEGPLAASCPASVIQMHPHVTVVVDEGAASALGSSDYYRYALSEKPTWQYF</sequence>
<dbReference type="RefSeq" id="WP_204868653.1">
    <property type="nucleotide sequence ID" value="NZ_JAFBBK010000001.1"/>
</dbReference>
<evidence type="ECO:0000256" key="2">
    <source>
        <dbReference type="ARBA" id="ARBA00023277"/>
    </source>
</evidence>